<name>A0A381V3N2_9ZZZZ</name>
<sequence length="67" mass="7915">VQVRPSKAFYKGEISFKHWCKKMFEYLEETLGHCGQAWTSRKCKATNTLHIKFRETDHAAMFLLAHK</sequence>
<reference evidence="1" key="1">
    <citation type="submission" date="2018-05" db="EMBL/GenBank/DDBJ databases">
        <authorList>
            <person name="Lanie J.A."/>
            <person name="Ng W.-L."/>
            <person name="Kazmierczak K.M."/>
            <person name="Andrzejewski T.M."/>
            <person name="Davidsen T.M."/>
            <person name="Wayne K.J."/>
            <person name="Tettelin H."/>
            <person name="Glass J.I."/>
            <person name="Rusch D."/>
            <person name="Podicherti R."/>
            <person name="Tsui H.-C.T."/>
            <person name="Winkler M.E."/>
        </authorList>
    </citation>
    <scope>NUCLEOTIDE SEQUENCE</scope>
</reference>
<dbReference type="AlphaFoldDB" id="A0A381V3N2"/>
<evidence type="ECO:0000313" key="1">
    <source>
        <dbReference type="EMBL" id="SVA34982.1"/>
    </source>
</evidence>
<protein>
    <submittedName>
        <fullName evidence="1">Uncharacterized protein</fullName>
    </submittedName>
</protein>
<accession>A0A381V3N2</accession>
<gene>
    <name evidence="1" type="ORF">METZ01_LOCUS87836</name>
</gene>
<organism evidence="1">
    <name type="scientific">marine metagenome</name>
    <dbReference type="NCBI Taxonomy" id="408172"/>
    <lineage>
        <taxon>unclassified sequences</taxon>
        <taxon>metagenomes</taxon>
        <taxon>ecological metagenomes</taxon>
    </lineage>
</organism>
<dbReference type="EMBL" id="UINC01007765">
    <property type="protein sequence ID" value="SVA34982.1"/>
    <property type="molecule type" value="Genomic_DNA"/>
</dbReference>
<feature type="non-terminal residue" evidence="1">
    <location>
        <position position="1"/>
    </location>
</feature>
<proteinExistence type="predicted"/>